<organism evidence="1 2">
    <name type="scientific">Haemonchus contortus</name>
    <name type="common">Barber pole worm</name>
    <dbReference type="NCBI Taxonomy" id="6289"/>
    <lineage>
        <taxon>Eukaryota</taxon>
        <taxon>Metazoa</taxon>
        <taxon>Ecdysozoa</taxon>
        <taxon>Nematoda</taxon>
        <taxon>Chromadorea</taxon>
        <taxon>Rhabditida</taxon>
        <taxon>Rhabditina</taxon>
        <taxon>Rhabditomorpha</taxon>
        <taxon>Strongyloidea</taxon>
        <taxon>Trichostrongylidae</taxon>
        <taxon>Haemonchus</taxon>
    </lineage>
</organism>
<evidence type="ECO:0000313" key="1">
    <source>
        <dbReference type="Proteomes" id="UP000025227"/>
    </source>
</evidence>
<evidence type="ECO:0000313" key="2">
    <source>
        <dbReference type="WBParaSite" id="HCON_00179020-00001"/>
    </source>
</evidence>
<proteinExistence type="predicted"/>
<dbReference type="Proteomes" id="UP000025227">
    <property type="component" value="Unplaced"/>
</dbReference>
<sequence>MLHRLDEEGSHCGLIANTSEIKVMRNQFSGDTPVLSKGGAIEDVDEYVYLGSHLKMRNDLTGKLARRRKAGWAAFNSIRSVLENRGTANFEQTYLIQRWCLPSATREKPGL</sequence>
<keyword evidence="1" id="KW-1185">Reference proteome</keyword>
<protein>
    <submittedName>
        <fullName evidence="2">PseudoU_synth_2 domain-containing protein</fullName>
    </submittedName>
</protein>
<name>A0A7I5EEH5_HAECO</name>
<dbReference type="OrthoDB" id="5843067at2759"/>
<dbReference type="AlphaFoldDB" id="A0A7I5EEH5"/>
<dbReference type="WBParaSite" id="HCON_00179020-00001">
    <property type="protein sequence ID" value="HCON_00179020-00001"/>
    <property type="gene ID" value="HCON_00179020"/>
</dbReference>
<accession>A0A7I5EEH5</accession>
<reference evidence="2" key="1">
    <citation type="submission" date="2020-12" db="UniProtKB">
        <authorList>
            <consortium name="WormBaseParasite"/>
        </authorList>
    </citation>
    <scope>IDENTIFICATION</scope>
    <source>
        <strain evidence="2">MHco3</strain>
    </source>
</reference>